<dbReference type="Gene3D" id="2.60.120.260">
    <property type="entry name" value="Galactose-binding domain-like"/>
    <property type="match status" value="1"/>
</dbReference>
<gene>
    <name evidence="11" type="ORF">CHS0354_031213</name>
</gene>
<dbReference type="PROSITE" id="PS50940">
    <property type="entry name" value="CHIT_BIND_II"/>
    <property type="match status" value="1"/>
</dbReference>
<evidence type="ECO:0000259" key="9">
    <source>
        <dbReference type="PROSITE" id="PS50022"/>
    </source>
</evidence>
<reference evidence="11" key="1">
    <citation type="journal article" date="2021" name="Genome Biol. Evol.">
        <title>A High-Quality Reference Genome for a Parasitic Bivalve with Doubly Uniparental Inheritance (Bivalvia: Unionida).</title>
        <authorList>
            <person name="Smith C.H."/>
        </authorList>
    </citation>
    <scope>NUCLEOTIDE SEQUENCE</scope>
    <source>
        <strain evidence="11">CHS0354</strain>
    </source>
</reference>
<dbReference type="GO" id="GO:0005886">
    <property type="term" value="C:plasma membrane"/>
    <property type="evidence" value="ECO:0007669"/>
    <property type="project" value="TreeGrafter"/>
</dbReference>
<evidence type="ECO:0000313" key="11">
    <source>
        <dbReference type="EMBL" id="KAK3612139.1"/>
    </source>
</evidence>
<dbReference type="GO" id="GO:0012505">
    <property type="term" value="C:endomembrane system"/>
    <property type="evidence" value="ECO:0007669"/>
    <property type="project" value="UniProtKB-SubCell"/>
</dbReference>
<dbReference type="InterPro" id="IPR008979">
    <property type="entry name" value="Galactose-bd-like_sf"/>
</dbReference>
<dbReference type="EMBL" id="JAEAOA010001867">
    <property type="protein sequence ID" value="KAK3612139.1"/>
    <property type="molecule type" value="Genomic_DNA"/>
</dbReference>
<evidence type="ECO:0000259" key="10">
    <source>
        <dbReference type="PROSITE" id="PS50940"/>
    </source>
</evidence>
<evidence type="ECO:0000256" key="7">
    <source>
        <dbReference type="SAM" id="MobiDB-lite"/>
    </source>
</evidence>
<dbReference type="InterPro" id="IPR002557">
    <property type="entry name" value="Chitin-bd_dom"/>
</dbReference>
<evidence type="ECO:0000256" key="6">
    <source>
        <dbReference type="ARBA" id="ARBA00023157"/>
    </source>
</evidence>
<feature type="signal peptide" evidence="8">
    <location>
        <begin position="1"/>
        <end position="20"/>
    </location>
</feature>
<dbReference type="SUPFAM" id="SSF49785">
    <property type="entry name" value="Galactose-binding domain-like"/>
    <property type="match status" value="1"/>
</dbReference>
<dbReference type="CDD" id="cd00057">
    <property type="entry name" value="FA58C"/>
    <property type="match status" value="1"/>
</dbReference>
<feature type="domain" description="Chitin-binding type-2" evidence="10">
    <location>
        <begin position="455"/>
        <end position="510"/>
    </location>
</feature>
<organism evidence="11 12">
    <name type="scientific">Potamilus streckersoni</name>
    <dbReference type="NCBI Taxonomy" id="2493646"/>
    <lineage>
        <taxon>Eukaryota</taxon>
        <taxon>Metazoa</taxon>
        <taxon>Spiralia</taxon>
        <taxon>Lophotrochozoa</taxon>
        <taxon>Mollusca</taxon>
        <taxon>Bivalvia</taxon>
        <taxon>Autobranchia</taxon>
        <taxon>Heteroconchia</taxon>
        <taxon>Palaeoheterodonta</taxon>
        <taxon>Unionida</taxon>
        <taxon>Unionoidea</taxon>
        <taxon>Unionidae</taxon>
        <taxon>Ambleminae</taxon>
        <taxon>Lampsilini</taxon>
        <taxon>Potamilus</taxon>
    </lineage>
</organism>
<evidence type="ECO:0000256" key="4">
    <source>
        <dbReference type="ARBA" id="ARBA00022889"/>
    </source>
</evidence>
<dbReference type="GO" id="GO:0005576">
    <property type="term" value="C:extracellular region"/>
    <property type="evidence" value="ECO:0007669"/>
    <property type="project" value="UniProtKB-SubCell"/>
</dbReference>
<dbReference type="Pfam" id="PF01607">
    <property type="entry name" value="CBM_14"/>
    <property type="match status" value="1"/>
</dbReference>
<evidence type="ECO:0000256" key="3">
    <source>
        <dbReference type="ARBA" id="ARBA00022525"/>
    </source>
</evidence>
<dbReference type="PANTHER" id="PTHR46806">
    <property type="entry name" value="F5/8 TYPE C DOMAIN-CONTAINING PROTEIN"/>
    <property type="match status" value="1"/>
</dbReference>
<keyword evidence="12" id="KW-1185">Reference proteome</keyword>
<name>A0AAE0TLH3_9BIVA</name>
<evidence type="ECO:0000313" key="12">
    <source>
        <dbReference type="Proteomes" id="UP001195483"/>
    </source>
</evidence>
<dbReference type="SUPFAM" id="SSF57625">
    <property type="entry name" value="Invertebrate chitin-binding proteins"/>
    <property type="match status" value="1"/>
</dbReference>
<dbReference type="InterPro" id="IPR036508">
    <property type="entry name" value="Chitin-bd_dom_sf"/>
</dbReference>
<evidence type="ECO:0000256" key="5">
    <source>
        <dbReference type="ARBA" id="ARBA00023136"/>
    </source>
</evidence>
<keyword evidence="3" id="KW-0964">Secreted</keyword>
<reference evidence="11" key="3">
    <citation type="submission" date="2023-05" db="EMBL/GenBank/DDBJ databases">
        <authorList>
            <person name="Smith C.H."/>
        </authorList>
    </citation>
    <scope>NUCLEOTIDE SEQUENCE</scope>
    <source>
        <strain evidence="11">CHS0354</strain>
        <tissue evidence="11">Mantle</tissue>
    </source>
</reference>
<feature type="domain" description="F5/8 type C" evidence="9">
    <location>
        <begin position="150"/>
        <end position="317"/>
    </location>
</feature>
<dbReference type="SMART" id="SM00231">
    <property type="entry name" value="FA58C"/>
    <property type="match status" value="1"/>
</dbReference>
<reference evidence="11" key="2">
    <citation type="journal article" date="2021" name="Genome Biol. Evol.">
        <title>Developing a high-quality reference genome for a parasitic bivalve with doubly uniparental inheritance (Bivalvia: Unionida).</title>
        <authorList>
            <person name="Smith C.H."/>
        </authorList>
    </citation>
    <scope>NUCLEOTIDE SEQUENCE</scope>
    <source>
        <strain evidence="11">CHS0354</strain>
        <tissue evidence="11">Mantle</tissue>
    </source>
</reference>
<feature type="region of interest" description="Disordered" evidence="7">
    <location>
        <begin position="349"/>
        <end position="371"/>
    </location>
</feature>
<evidence type="ECO:0000256" key="8">
    <source>
        <dbReference type="SAM" id="SignalP"/>
    </source>
</evidence>
<dbReference type="GO" id="GO:0007155">
    <property type="term" value="P:cell adhesion"/>
    <property type="evidence" value="ECO:0007669"/>
    <property type="project" value="UniProtKB-KW"/>
</dbReference>
<dbReference type="AlphaFoldDB" id="A0AAE0TLH3"/>
<dbReference type="PANTHER" id="PTHR46806:SF5">
    <property type="entry name" value="F5_8 TYPE C DOMAIN-CONTAINING PROTEIN"/>
    <property type="match status" value="1"/>
</dbReference>
<dbReference type="GO" id="GO:0038023">
    <property type="term" value="F:signaling receptor activity"/>
    <property type="evidence" value="ECO:0007669"/>
    <property type="project" value="TreeGrafter"/>
</dbReference>
<comment type="caution">
    <text evidence="11">The sequence shown here is derived from an EMBL/GenBank/DDBJ whole genome shotgun (WGS) entry which is preliminary data.</text>
</comment>
<evidence type="ECO:0000256" key="1">
    <source>
        <dbReference type="ARBA" id="ARBA00004184"/>
    </source>
</evidence>
<dbReference type="GO" id="GO:0008061">
    <property type="term" value="F:chitin binding"/>
    <property type="evidence" value="ECO:0007669"/>
    <property type="project" value="InterPro"/>
</dbReference>
<feature type="compositionally biased region" description="Low complexity" evidence="7">
    <location>
        <begin position="349"/>
        <end position="370"/>
    </location>
</feature>
<protein>
    <submittedName>
        <fullName evidence="11">Uncharacterized protein</fullName>
    </submittedName>
</protein>
<keyword evidence="8" id="KW-0732">Signal</keyword>
<dbReference type="Pfam" id="PF00754">
    <property type="entry name" value="F5_F8_type_C"/>
    <property type="match status" value="1"/>
</dbReference>
<dbReference type="InterPro" id="IPR050633">
    <property type="entry name" value="Neuropilin_MCO_CoagFactor"/>
</dbReference>
<accession>A0AAE0TLH3</accession>
<comment type="subcellular location">
    <subcellularLocation>
        <location evidence="1">Endomembrane system</location>
        <topology evidence="1">Peripheral membrane protein</topology>
    </subcellularLocation>
    <subcellularLocation>
        <location evidence="2">Secreted</location>
    </subcellularLocation>
</comment>
<sequence length="518" mass="56519">MAGTVEILVVSLVQVIVIRGALDEQKCKPLVSPLYGIVQCETINGEMVCTAVCNRDHEFVSGEKVVQRNCFLNNGSYPNGTIFPRCVARTPCRPLYKQEHGMVNCISVDTKLACSATCNEGYRFENGERIVQLQCDRATDTWLKGSFIPACIPETCEESLMIDIPDTQINATSVWTGVRGYYFGPERARINSTAIQGDGNFLSGGWRPMRSSVDQLIQVELNNVSRVDAIVTKGRNVVAGDSAQDYVLFFRVLYSLDGKTWQSYGDQTIGDKFLHGNTDNDTPVVNRFSCPFAARYVQINPVAWKDNIGLRFDLLGCPYTSQAGPCKETNTTATTPLTTRTTASLLELTTSAESPTTSSTVPSTTTNPPSHRCYPLPPPKNGIVSCEEQGGGLVCLSHCKPGYIFETGEVLLKRDCSGTSGRWTEGGVFPNCTARISPTSTPSSHNYTVECLSTDIPCSGVGNGDYHACASCHFYATCSEGYLYIRACPENLIFDVTRGQCLYTSSTCSKYNVHAGNL</sequence>
<evidence type="ECO:0000256" key="2">
    <source>
        <dbReference type="ARBA" id="ARBA00004613"/>
    </source>
</evidence>
<dbReference type="Proteomes" id="UP001195483">
    <property type="component" value="Unassembled WGS sequence"/>
</dbReference>
<keyword evidence="4" id="KW-0130">Cell adhesion</keyword>
<proteinExistence type="predicted"/>
<dbReference type="Gene3D" id="2.170.140.10">
    <property type="entry name" value="Chitin binding domain"/>
    <property type="match status" value="1"/>
</dbReference>
<dbReference type="InterPro" id="IPR000421">
    <property type="entry name" value="FA58C"/>
</dbReference>
<dbReference type="PROSITE" id="PS50022">
    <property type="entry name" value="FA58C_3"/>
    <property type="match status" value="1"/>
</dbReference>
<keyword evidence="6" id="KW-1015">Disulfide bond</keyword>
<dbReference type="SMART" id="SM00494">
    <property type="entry name" value="ChtBD2"/>
    <property type="match status" value="1"/>
</dbReference>
<feature type="chain" id="PRO_5041998520" evidence="8">
    <location>
        <begin position="21"/>
        <end position="518"/>
    </location>
</feature>
<keyword evidence="5" id="KW-0472">Membrane</keyword>